<keyword evidence="2" id="KW-1185">Reference proteome</keyword>
<dbReference type="InParanoid" id="A0A0V1AVN6"/>
<comment type="caution">
    <text evidence="1">The sequence shown here is derived from an EMBL/GenBank/DDBJ whole genome shotgun (WGS) entry which is preliminary data.</text>
</comment>
<dbReference type="OrthoDB" id="5928077at2759"/>
<protein>
    <submittedName>
        <fullName evidence="1">Uncharacterized protein</fullName>
    </submittedName>
</protein>
<sequence>MFTMKSFHFYLKAGPSYLVTQFIAMKARCQISIFPSSDMKQRDCGKANISCPTQLLTDCSLSFTDGKRVLRSYLVAPFSAMSTGVTWSTIIPLFYTLYEEASSKSHSVLWCGYSNQILNAKHFPFASINMEPQHKKVFISLSSSNPYRPLCLCSASTIRQSNQAVLVTLYLTPATINGKKEWMPFFLCRLPPESVPIPELVVVVLLLL</sequence>
<reference evidence="1 2" key="1">
    <citation type="submission" date="2015-01" db="EMBL/GenBank/DDBJ databases">
        <title>Evolution of Trichinella species and genotypes.</title>
        <authorList>
            <person name="Korhonen P.K."/>
            <person name="Edoardo P."/>
            <person name="Giuseppe L.R."/>
            <person name="Gasser R.B."/>
        </authorList>
    </citation>
    <scope>NUCLEOTIDE SEQUENCE [LARGE SCALE GENOMIC DNA]</scope>
    <source>
        <strain evidence="1">ISS3</strain>
    </source>
</reference>
<dbReference type="AlphaFoldDB" id="A0A0V1AVN6"/>
<accession>A0A0V1AVN6</accession>
<organism evidence="1 2">
    <name type="scientific">Trichinella spiralis</name>
    <name type="common">Trichina worm</name>
    <dbReference type="NCBI Taxonomy" id="6334"/>
    <lineage>
        <taxon>Eukaryota</taxon>
        <taxon>Metazoa</taxon>
        <taxon>Ecdysozoa</taxon>
        <taxon>Nematoda</taxon>
        <taxon>Enoplea</taxon>
        <taxon>Dorylaimia</taxon>
        <taxon>Trichinellida</taxon>
        <taxon>Trichinellidae</taxon>
        <taxon>Trichinella</taxon>
    </lineage>
</organism>
<gene>
    <name evidence="1" type="ORF">T01_6877</name>
</gene>
<evidence type="ECO:0000313" key="2">
    <source>
        <dbReference type="Proteomes" id="UP000054776"/>
    </source>
</evidence>
<dbReference type="Proteomes" id="UP000054776">
    <property type="component" value="Unassembled WGS sequence"/>
</dbReference>
<proteinExistence type="predicted"/>
<evidence type="ECO:0000313" key="1">
    <source>
        <dbReference type="EMBL" id="KRY28275.1"/>
    </source>
</evidence>
<name>A0A0V1AVN6_TRISP</name>
<dbReference type="EMBL" id="JYDH01000211">
    <property type="protein sequence ID" value="KRY28275.1"/>
    <property type="molecule type" value="Genomic_DNA"/>
</dbReference>